<gene>
    <name evidence="1" type="ORF">MHPYR_500047</name>
</gene>
<sequence length="60" mass="6487">MWDGPPRSAQHVVINRQNKSNLVGAVAVAAAHCPQGRDRWPFVVIGSASRHAFLDDEGHG</sequence>
<protein>
    <submittedName>
        <fullName evidence="1">Uncharacterized protein</fullName>
    </submittedName>
</protein>
<organism evidence="1">
    <name type="scientific">uncultured Mycobacterium sp</name>
    <dbReference type="NCBI Taxonomy" id="171292"/>
    <lineage>
        <taxon>Bacteria</taxon>
        <taxon>Bacillati</taxon>
        <taxon>Actinomycetota</taxon>
        <taxon>Actinomycetes</taxon>
        <taxon>Mycobacteriales</taxon>
        <taxon>Mycobacteriaceae</taxon>
        <taxon>Mycobacterium</taxon>
        <taxon>environmental samples</taxon>
    </lineage>
</organism>
<dbReference type="EMBL" id="FLQS01000046">
    <property type="protein sequence ID" value="SBS78111.1"/>
    <property type="molecule type" value="Genomic_DNA"/>
</dbReference>
<name>A0A1Y5PPP5_9MYCO</name>
<reference evidence="1" key="1">
    <citation type="submission" date="2016-03" db="EMBL/GenBank/DDBJ databases">
        <authorList>
            <person name="Ploux O."/>
        </authorList>
    </citation>
    <scope>NUCLEOTIDE SEQUENCE</scope>
    <source>
        <strain evidence="1">UC10</strain>
    </source>
</reference>
<evidence type="ECO:0000313" key="1">
    <source>
        <dbReference type="EMBL" id="SBS78111.1"/>
    </source>
</evidence>
<accession>A0A1Y5PPP5</accession>
<dbReference type="AlphaFoldDB" id="A0A1Y5PPP5"/>
<proteinExistence type="predicted"/>